<reference evidence="4" key="2">
    <citation type="journal article" date="2022" name="Microbiol. Resour. Announc.">
        <title>Metagenome Sequencing to Explore Phylogenomics of Terrestrial Cyanobacteria.</title>
        <authorList>
            <person name="Ward R.D."/>
            <person name="Stajich J.E."/>
            <person name="Johansen J.R."/>
            <person name="Huntemann M."/>
            <person name="Clum A."/>
            <person name="Foster B."/>
            <person name="Foster B."/>
            <person name="Roux S."/>
            <person name="Palaniappan K."/>
            <person name="Varghese N."/>
            <person name="Mukherjee S."/>
            <person name="Reddy T.B.K."/>
            <person name="Daum C."/>
            <person name="Copeland A."/>
            <person name="Chen I.A."/>
            <person name="Ivanova N.N."/>
            <person name="Kyrpides N.C."/>
            <person name="Shapiro N."/>
            <person name="Eloe-Fadrosh E.A."/>
            <person name="Pietrasiak N."/>
        </authorList>
    </citation>
    <scope>NUCLEOTIDE SEQUENCE</scope>
    <source>
        <strain evidence="4">UHER 2000/2452</strain>
    </source>
</reference>
<sequence>MTNPPPADRRARNRDLGFDEAIAMLVAFGAVGAILWWGLSQKEADLVQGGQAVPSLGADDSLLRGLVSPDGNASPTSETPSPARIQDGRSPQVAVPSPGISPAAVSPAVAPAVVAPVVVAPAVVSPAVVAPSTSPLSIAPPPVLVVPEAKTAVEFSDVPTDYWAYPFITALAQRGIVTGFSDGTFKPDETVNRSQYAAIIETIFQSAATQNPIAFRDIPGDFWAVPAIDTAVKAGFLKGYPDETFQPSQPISRVQVLASLVSGLNVSQSTAPADVVKRYQDSAQIPAWAVPVAASATESGMVVNYPAVDALNPNQPITRAEISAVIHQALVAAGKLDPISSDYIVRP</sequence>
<evidence type="ECO:0000256" key="1">
    <source>
        <dbReference type="SAM" id="MobiDB-lite"/>
    </source>
</evidence>
<feature type="domain" description="SLH" evidence="3">
    <location>
        <begin position="151"/>
        <end position="214"/>
    </location>
</feature>
<feature type="region of interest" description="Disordered" evidence="1">
    <location>
        <begin position="64"/>
        <end position="97"/>
    </location>
</feature>
<gene>
    <name evidence="4" type="ORF">KME15_14565</name>
</gene>
<keyword evidence="2" id="KW-0812">Transmembrane</keyword>
<reference evidence="4" key="1">
    <citation type="submission" date="2021-05" db="EMBL/GenBank/DDBJ databases">
        <authorList>
            <person name="Pietrasiak N."/>
            <person name="Ward R."/>
            <person name="Stajich J.E."/>
            <person name="Kurbessoian T."/>
        </authorList>
    </citation>
    <scope>NUCLEOTIDE SEQUENCE</scope>
    <source>
        <strain evidence="4">UHER 2000/2452</strain>
    </source>
</reference>
<evidence type="ECO:0000313" key="4">
    <source>
        <dbReference type="EMBL" id="MBW4659896.1"/>
    </source>
</evidence>
<dbReference type="PANTHER" id="PTHR43308">
    <property type="entry name" value="OUTER MEMBRANE PROTEIN ALPHA-RELATED"/>
    <property type="match status" value="1"/>
</dbReference>
<comment type="caution">
    <text evidence="4">The sequence shown here is derived from an EMBL/GenBank/DDBJ whole genome shotgun (WGS) entry which is preliminary data.</text>
</comment>
<dbReference type="Pfam" id="PF00395">
    <property type="entry name" value="SLH"/>
    <property type="match status" value="3"/>
</dbReference>
<name>A0A951QDI8_9CYAN</name>
<protein>
    <submittedName>
        <fullName evidence="4">S-layer homology domain-containing protein</fullName>
    </submittedName>
</protein>
<accession>A0A951QDI8</accession>
<keyword evidence="2" id="KW-1133">Transmembrane helix</keyword>
<evidence type="ECO:0000256" key="2">
    <source>
        <dbReference type="SAM" id="Phobius"/>
    </source>
</evidence>
<feature type="domain" description="SLH" evidence="3">
    <location>
        <begin position="215"/>
        <end position="274"/>
    </location>
</feature>
<dbReference type="EMBL" id="JAHHHD010000015">
    <property type="protein sequence ID" value="MBW4659896.1"/>
    <property type="molecule type" value="Genomic_DNA"/>
</dbReference>
<evidence type="ECO:0000259" key="3">
    <source>
        <dbReference type="PROSITE" id="PS51272"/>
    </source>
</evidence>
<feature type="domain" description="SLH" evidence="3">
    <location>
        <begin position="276"/>
        <end position="340"/>
    </location>
</feature>
<feature type="compositionally biased region" description="Polar residues" evidence="1">
    <location>
        <begin position="71"/>
        <end position="80"/>
    </location>
</feature>
<dbReference type="Proteomes" id="UP000757435">
    <property type="component" value="Unassembled WGS sequence"/>
</dbReference>
<keyword evidence="2" id="KW-0472">Membrane</keyword>
<dbReference type="InterPro" id="IPR001119">
    <property type="entry name" value="SLH_dom"/>
</dbReference>
<organism evidence="4 5">
    <name type="scientific">Drouetiella hepatica Uher 2000/2452</name>
    <dbReference type="NCBI Taxonomy" id="904376"/>
    <lineage>
        <taxon>Bacteria</taxon>
        <taxon>Bacillati</taxon>
        <taxon>Cyanobacteriota</taxon>
        <taxon>Cyanophyceae</taxon>
        <taxon>Oculatellales</taxon>
        <taxon>Oculatellaceae</taxon>
        <taxon>Drouetiella</taxon>
    </lineage>
</organism>
<proteinExistence type="predicted"/>
<feature type="transmembrane region" description="Helical" evidence="2">
    <location>
        <begin position="21"/>
        <end position="39"/>
    </location>
</feature>
<evidence type="ECO:0000313" key="5">
    <source>
        <dbReference type="Proteomes" id="UP000757435"/>
    </source>
</evidence>
<dbReference type="AlphaFoldDB" id="A0A951QDI8"/>
<dbReference type="PROSITE" id="PS51272">
    <property type="entry name" value="SLH"/>
    <property type="match status" value="3"/>
</dbReference>
<dbReference type="PANTHER" id="PTHR43308:SF5">
    <property type="entry name" value="S-LAYER PROTEIN _ PEPTIDOGLYCAN ENDO-BETA-N-ACETYLGLUCOSAMINIDASE"/>
    <property type="match status" value="1"/>
</dbReference>
<dbReference type="InterPro" id="IPR051465">
    <property type="entry name" value="Cell_Envelope_Struct_Comp"/>
</dbReference>